<gene>
    <name evidence="1" type="ORF">EQG53_02445</name>
    <name evidence="2" type="ORF">I6H83_02500</name>
</gene>
<evidence type="ECO:0008006" key="5">
    <source>
        <dbReference type="Google" id="ProtNLM"/>
    </source>
</evidence>
<dbReference type="RefSeq" id="WP_128719003.1">
    <property type="nucleotide sequence ID" value="NZ_BJNC01000017.1"/>
</dbReference>
<dbReference type="EMBL" id="CP035093">
    <property type="protein sequence ID" value="QAT13305.1"/>
    <property type="molecule type" value="Genomic_DNA"/>
</dbReference>
<reference evidence="1 3" key="1">
    <citation type="submission" date="2019-01" db="EMBL/GenBank/DDBJ databases">
        <title>Brevundimonas diminuta Genome sequencing and assembly.</title>
        <authorList>
            <person name="Chen H."/>
        </authorList>
    </citation>
    <scope>NUCLEOTIDE SEQUENCE [LARGE SCALE GENOMIC DNA]</scope>
    <source>
        <strain evidence="1">ATCC</strain>
        <strain evidence="3">ATCC(B) 19146</strain>
    </source>
</reference>
<evidence type="ECO:0000313" key="3">
    <source>
        <dbReference type="Proteomes" id="UP000287388"/>
    </source>
</evidence>
<dbReference type="Proteomes" id="UP000287388">
    <property type="component" value="Chromosome"/>
</dbReference>
<sequence length="108" mass="12219">MLDRRLHPSAHPLPPLRLAQTPVYVDRGYCPGGRWERILRTIHDRPLTETEILRAVHDGRYPRRIERRKIHAALIAMTRQGLTARLPGSPAPFTATAHGVRILHGEAA</sequence>
<dbReference type="EMBL" id="CP066026">
    <property type="protein sequence ID" value="QQB89334.1"/>
    <property type="molecule type" value="Genomic_DNA"/>
</dbReference>
<evidence type="ECO:0000313" key="2">
    <source>
        <dbReference type="EMBL" id="QQB89334.1"/>
    </source>
</evidence>
<protein>
    <recommendedName>
        <fullName evidence="5">DUF3253 domain-containing protein</fullName>
    </recommendedName>
</protein>
<dbReference type="AlphaFoldDB" id="A0A410NTY0"/>
<name>A0A410NTY0_BREDI</name>
<reference evidence="2 4" key="2">
    <citation type="submission" date="2020-12" db="EMBL/GenBank/DDBJ databases">
        <title>FDA dAtabase for Regulatory Grade micrObial Sequences (FDA-ARGOS): Supporting development and validation of Infectious Disease Dx tests.</title>
        <authorList>
            <person name="Kerrigan L."/>
            <person name="Long C."/>
            <person name="Tallon L."/>
            <person name="Sadzewicz L."/>
            <person name="Zhao X."/>
            <person name="Boylan J."/>
            <person name="Ott S."/>
            <person name="Bowen H."/>
            <person name="Vavikolanu K."/>
            <person name="Mehta A."/>
            <person name="Aluvathingal J."/>
            <person name="Nadendla S."/>
            <person name="Yan Y."/>
            <person name="Sichtig H."/>
        </authorList>
    </citation>
    <scope>NUCLEOTIDE SEQUENCE [LARGE SCALE GENOMIC DNA]</scope>
    <source>
        <strain evidence="2 4">FDAARGOS_1026</strain>
    </source>
</reference>
<dbReference type="Proteomes" id="UP000596117">
    <property type="component" value="Chromosome"/>
</dbReference>
<evidence type="ECO:0000313" key="4">
    <source>
        <dbReference type="Proteomes" id="UP000596117"/>
    </source>
</evidence>
<proteinExistence type="predicted"/>
<evidence type="ECO:0000313" key="1">
    <source>
        <dbReference type="EMBL" id="QAT13305.1"/>
    </source>
</evidence>
<dbReference type="KEGG" id="bdm:EQG53_02445"/>
<accession>A0A410NTY0</accession>
<keyword evidence="4" id="KW-1185">Reference proteome</keyword>
<organism evidence="1 3">
    <name type="scientific">Brevundimonas diminuta</name>
    <name type="common">Pseudomonas diminuta</name>
    <dbReference type="NCBI Taxonomy" id="293"/>
    <lineage>
        <taxon>Bacteria</taxon>
        <taxon>Pseudomonadati</taxon>
        <taxon>Pseudomonadota</taxon>
        <taxon>Alphaproteobacteria</taxon>
        <taxon>Caulobacterales</taxon>
        <taxon>Caulobacteraceae</taxon>
        <taxon>Brevundimonas</taxon>
    </lineage>
</organism>